<accession>A0A193GFU6</accession>
<evidence type="ECO:0000313" key="4">
    <source>
        <dbReference type="Proteomes" id="UP000091926"/>
    </source>
</evidence>
<gene>
    <name evidence="3" type="ORF">BAU07_14605</name>
</gene>
<dbReference type="STRING" id="463014.BAU07_14605"/>
<dbReference type="SMART" id="SM00450">
    <property type="entry name" value="RHOD"/>
    <property type="match status" value="2"/>
</dbReference>
<feature type="domain" description="Rhodanese" evidence="2">
    <location>
        <begin position="152"/>
        <end position="262"/>
    </location>
</feature>
<evidence type="ECO:0000256" key="1">
    <source>
        <dbReference type="ARBA" id="ARBA00022737"/>
    </source>
</evidence>
<dbReference type="KEGG" id="bfz:BAU07_14605"/>
<dbReference type="PANTHER" id="PTHR43855">
    <property type="entry name" value="THIOSULFATE SULFURTRANSFERASE"/>
    <property type="match status" value="1"/>
</dbReference>
<dbReference type="InterPro" id="IPR036873">
    <property type="entry name" value="Rhodanese-like_dom_sf"/>
</dbReference>
<evidence type="ECO:0000259" key="2">
    <source>
        <dbReference type="PROSITE" id="PS50206"/>
    </source>
</evidence>
<dbReference type="EMBL" id="CP016172">
    <property type="protein sequence ID" value="ANN78164.1"/>
    <property type="molecule type" value="Genomic_DNA"/>
</dbReference>
<keyword evidence="4" id="KW-1185">Reference proteome</keyword>
<dbReference type="SUPFAM" id="SSF52821">
    <property type="entry name" value="Rhodanese/Cell cycle control phosphatase"/>
    <property type="match status" value="2"/>
</dbReference>
<organism evidence="3 4">
    <name type="scientific">Bordetella flabilis</name>
    <dbReference type="NCBI Taxonomy" id="463014"/>
    <lineage>
        <taxon>Bacteria</taxon>
        <taxon>Pseudomonadati</taxon>
        <taxon>Pseudomonadota</taxon>
        <taxon>Betaproteobacteria</taxon>
        <taxon>Burkholderiales</taxon>
        <taxon>Alcaligenaceae</taxon>
        <taxon>Bordetella</taxon>
    </lineage>
</organism>
<keyword evidence="1" id="KW-0677">Repeat</keyword>
<dbReference type="Pfam" id="PF00581">
    <property type="entry name" value="Rhodanese"/>
    <property type="match status" value="2"/>
</dbReference>
<feature type="domain" description="Rhodanese" evidence="2">
    <location>
        <begin position="17"/>
        <end position="122"/>
    </location>
</feature>
<dbReference type="RefSeq" id="WP_066659019.1">
    <property type="nucleotide sequence ID" value="NZ_CBCSCL010000009.1"/>
</dbReference>
<dbReference type="PROSITE" id="PS50206">
    <property type="entry name" value="RHODANESE_3"/>
    <property type="match status" value="2"/>
</dbReference>
<reference evidence="3 4" key="1">
    <citation type="submission" date="2016-06" db="EMBL/GenBank/DDBJ databases">
        <title>Complete genome sequences of Bordetella bronchialis and Bordetella flabilis.</title>
        <authorList>
            <person name="LiPuma J.J."/>
            <person name="Spilker T."/>
        </authorList>
    </citation>
    <scope>NUCLEOTIDE SEQUENCE [LARGE SCALE GENOMIC DNA]</scope>
    <source>
        <strain evidence="3 4">AU10664</strain>
    </source>
</reference>
<dbReference type="PANTHER" id="PTHR43855:SF1">
    <property type="entry name" value="THIOSULFATE SULFURTRANSFERASE"/>
    <property type="match status" value="1"/>
</dbReference>
<protein>
    <recommendedName>
        <fullName evidence="2">Rhodanese domain-containing protein</fullName>
    </recommendedName>
</protein>
<dbReference type="InterPro" id="IPR001763">
    <property type="entry name" value="Rhodanese-like_dom"/>
</dbReference>
<dbReference type="Gene3D" id="3.40.250.10">
    <property type="entry name" value="Rhodanese-like domain"/>
    <property type="match status" value="2"/>
</dbReference>
<dbReference type="CDD" id="cd01449">
    <property type="entry name" value="TST_Repeat_2"/>
    <property type="match status" value="1"/>
</dbReference>
<proteinExistence type="predicted"/>
<dbReference type="InterPro" id="IPR051126">
    <property type="entry name" value="Thiosulfate_sulfurtransferase"/>
</dbReference>
<dbReference type="AlphaFoldDB" id="A0A193GFU6"/>
<evidence type="ECO:0000313" key="3">
    <source>
        <dbReference type="EMBL" id="ANN78164.1"/>
    </source>
</evidence>
<name>A0A193GFU6_9BORD</name>
<sequence length="266" mass="27827">MATFELATPASLMKDISQPDLALIDTRPAGDYWSGHIAGARHLDPSLFATPGTDAASLARLHAVLAWSLSALGITQDARVVVAGMRNEVNAARVAWALAYAGVRHIALLDGGVEAWEGERVTAAPAVTATAFTLDPQPAYLATAEEVLAAAGDGGARILDARTREEYAGERSNAGRTGRVPGARFWDTSRELDADGRYAAPGQLASAVKDLVAADERAIIYCGGGGRAARTFIALQLAGHRGAAVYPASWNEWGTSERYPVDTAGA</sequence>
<dbReference type="Proteomes" id="UP000091926">
    <property type="component" value="Chromosome"/>
</dbReference>